<organism evidence="3 4">
    <name type="scientific">Sinomonas cellulolyticus</name>
    <dbReference type="NCBI Taxonomy" id="2801916"/>
    <lineage>
        <taxon>Bacteria</taxon>
        <taxon>Bacillati</taxon>
        <taxon>Actinomycetota</taxon>
        <taxon>Actinomycetes</taxon>
        <taxon>Micrococcales</taxon>
        <taxon>Micrococcaceae</taxon>
        <taxon>Sinomonas</taxon>
    </lineage>
</organism>
<evidence type="ECO:0000256" key="2">
    <source>
        <dbReference type="SAM" id="SignalP"/>
    </source>
</evidence>
<evidence type="ECO:0000313" key="3">
    <source>
        <dbReference type="EMBL" id="MBL0707049.1"/>
    </source>
</evidence>
<sequence length="150" mass="15208">MRARFLRTAAALGAAAALMAGCSAAPPAVSPDVSSRLAAATQQLRQDAASGHYAEALSQLDSLEREARTASGNAKISAERSSQVLDAIAAVRKDLESLESSSRPSPTALPTPDAEPSQDAPATSSPTPEPTKGKGKPKKTQGPAQSSSGN</sequence>
<dbReference type="RefSeq" id="WP_189694366.1">
    <property type="nucleotide sequence ID" value="NZ_BNCM01000010.1"/>
</dbReference>
<proteinExistence type="predicted"/>
<name>A0ABS1K6A7_9MICC</name>
<dbReference type="Proteomes" id="UP000639051">
    <property type="component" value="Unassembled WGS sequence"/>
</dbReference>
<comment type="caution">
    <text evidence="3">The sequence shown here is derived from an EMBL/GenBank/DDBJ whole genome shotgun (WGS) entry which is preliminary data.</text>
</comment>
<accession>A0ABS1K6A7</accession>
<dbReference type="PROSITE" id="PS51257">
    <property type="entry name" value="PROKAR_LIPOPROTEIN"/>
    <property type="match status" value="1"/>
</dbReference>
<feature type="signal peptide" evidence="2">
    <location>
        <begin position="1"/>
        <end position="24"/>
    </location>
</feature>
<keyword evidence="2" id="KW-0732">Signal</keyword>
<gene>
    <name evidence="3" type="ORF">JJE72_16260</name>
</gene>
<evidence type="ECO:0000313" key="4">
    <source>
        <dbReference type="Proteomes" id="UP000639051"/>
    </source>
</evidence>
<keyword evidence="4" id="KW-1185">Reference proteome</keyword>
<dbReference type="EMBL" id="JAERRC010000044">
    <property type="protein sequence ID" value="MBL0707049.1"/>
    <property type="molecule type" value="Genomic_DNA"/>
</dbReference>
<protein>
    <recommendedName>
        <fullName evidence="5">Mucin-associated surface protein</fullName>
    </recommendedName>
</protein>
<evidence type="ECO:0008006" key="5">
    <source>
        <dbReference type="Google" id="ProtNLM"/>
    </source>
</evidence>
<evidence type="ECO:0000256" key="1">
    <source>
        <dbReference type="SAM" id="MobiDB-lite"/>
    </source>
</evidence>
<reference evidence="3 4" key="1">
    <citation type="submission" date="2021-01" db="EMBL/GenBank/DDBJ databases">
        <title>Genome public.</title>
        <authorList>
            <person name="Liu C."/>
            <person name="Sun Q."/>
        </authorList>
    </citation>
    <scope>NUCLEOTIDE SEQUENCE [LARGE SCALE GENOMIC DNA]</scope>
    <source>
        <strain evidence="3 4">JC656</strain>
    </source>
</reference>
<feature type="region of interest" description="Disordered" evidence="1">
    <location>
        <begin position="94"/>
        <end position="150"/>
    </location>
</feature>
<feature type="chain" id="PRO_5045048001" description="Mucin-associated surface protein" evidence="2">
    <location>
        <begin position="25"/>
        <end position="150"/>
    </location>
</feature>